<evidence type="ECO:0000313" key="2">
    <source>
        <dbReference type="EMBL" id="KYG77222.1"/>
    </source>
</evidence>
<evidence type="ECO:0000256" key="1">
    <source>
        <dbReference type="SAM" id="Coils"/>
    </source>
</evidence>
<dbReference type="STRING" id="333140.AWW68_00185"/>
<keyword evidence="1" id="KW-0175">Coiled coil</keyword>
<dbReference type="EMBL" id="LRPC01000001">
    <property type="protein sequence ID" value="KYG77222.1"/>
    <property type="molecule type" value="Genomic_DNA"/>
</dbReference>
<reference evidence="2 3" key="1">
    <citation type="submission" date="2016-01" db="EMBL/GenBank/DDBJ databases">
        <title>Genome sequencing of Roseivirga spongicola UST030701-084.</title>
        <authorList>
            <person name="Selvaratnam C."/>
            <person name="Thevarajoo S."/>
            <person name="Goh K.M."/>
            <person name="Ee R."/>
            <person name="Chan K.-G."/>
            <person name="Chong C.S."/>
        </authorList>
    </citation>
    <scope>NUCLEOTIDE SEQUENCE [LARGE SCALE GENOMIC DNA]</scope>
    <source>
        <strain evidence="2 3">UST030701-084</strain>
    </source>
</reference>
<feature type="coiled-coil region" evidence="1">
    <location>
        <begin position="83"/>
        <end position="117"/>
    </location>
</feature>
<dbReference type="Proteomes" id="UP000075606">
    <property type="component" value="Unassembled WGS sequence"/>
</dbReference>
<proteinExistence type="predicted"/>
<organism evidence="2 3">
    <name type="scientific">Roseivirga spongicola</name>
    <dbReference type="NCBI Taxonomy" id="333140"/>
    <lineage>
        <taxon>Bacteria</taxon>
        <taxon>Pseudomonadati</taxon>
        <taxon>Bacteroidota</taxon>
        <taxon>Cytophagia</taxon>
        <taxon>Cytophagales</taxon>
        <taxon>Roseivirgaceae</taxon>
        <taxon>Roseivirga</taxon>
    </lineage>
</organism>
<evidence type="ECO:0000313" key="3">
    <source>
        <dbReference type="Proteomes" id="UP000075606"/>
    </source>
</evidence>
<dbReference type="AlphaFoldDB" id="A0A150XEV7"/>
<comment type="caution">
    <text evidence="2">The sequence shown here is derived from an EMBL/GenBank/DDBJ whole genome shotgun (WGS) entry which is preliminary data.</text>
</comment>
<accession>A0A150XEV7</accession>
<protein>
    <submittedName>
        <fullName evidence="2">Uncharacterized protein</fullName>
    </submittedName>
</protein>
<name>A0A150XEV7_9BACT</name>
<keyword evidence="3" id="KW-1185">Reference proteome</keyword>
<gene>
    <name evidence="2" type="ORF">AWW68_00185</name>
</gene>
<sequence length="462" mass="54744">MSEKDKLEDLNNKIMEISERFQRIEGGYPMFAKGRANCSIGKYQKLKKKFFEELERYNNPEHHDRSGLPFEEWTYVKGLNYIIQQAEEYLEIKEAEAKALKEQNSKLEEQRNFTLTNKSWILFFYNQPNRRHSLKPILSVVSLNCLEDFKCQLESCDELSSSLLNTIEGSYRWITDRLYSFYFPYDKNKILMSIFLYFSDDYNDVVGIYMRTQSDNLFSGRIRGRFLGSYLNKRDNQDKLDSTISRLKETGEYDVIIDEVGNKSGNFLSFSVDSQIDYLKLYRNIGIGSMDNGYRLVNFQYRYVDHEEKEIYVNTDTIINSLSKQNDLRKRNDLINLRSLVEAIKMDFYESRAPRIKTIEDLLKKRLRIYTFIHIHTGTQESTLHLILLGRSLELCRRVLIICNEKEKKSFEYFASLNQSQFDNLQDRASIVYYRNLMDDFENILSAIKKYTNGDKLIFTTV</sequence>